<keyword evidence="1" id="KW-0433">Leucine-rich repeat</keyword>
<dbReference type="GeneID" id="24922207"/>
<dbReference type="PANTHER" id="PTHR45973">
    <property type="entry name" value="PROTEIN PHOSPHATASE 1 REGULATORY SUBUNIT SDS22-RELATED"/>
    <property type="match status" value="1"/>
</dbReference>
<gene>
    <name evidence="3" type="ORF">GSBLH_T00006082001</name>
</gene>
<dbReference type="AlphaFoldDB" id="D8LWK8"/>
<evidence type="ECO:0000256" key="1">
    <source>
        <dbReference type="ARBA" id="ARBA00022614"/>
    </source>
</evidence>
<name>D8LWK8_BLAHO</name>
<protein>
    <recommendedName>
        <fullName evidence="5">CAP-Gly domain-containing protein</fullName>
    </recommendedName>
</protein>
<dbReference type="InterPro" id="IPR001611">
    <property type="entry name" value="Leu-rich_rpt"/>
</dbReference>
<dbReference type="Pfam" id="PF13855">
    <property type="entry name" value="LRR_8"/>
    <property type="match status" value="1"/>
</dbReference>
<dbReference type="RefSeq" id="XP_012894245.1">
    <property type="nucleotide sequence ID" value="XM_013038791.1"/>
</dbReference>
<dbReference type="SMART" id="SM00369">
    <property type="entry name" value="LRR_TYP"/>
    <property type="match status" value="5"/>
</dbReference>
<evidence type="ECO:0000313" key="4">
    <source>
        <dbReference type="Proteomes" id="UP000008312"/>
    </source>
</evidence>
<dbReference type="Proteomes" id="UP000008312">
    <property type="component" value="Unassembled WGS sequence"/>
</dbReference>
<accession>D8LWK8</accession>
<dbReference type="PROSITE" id="PS51450">
    <property type="entry name" value="LRR"/>
    <property type="match status" value="1"/>
</dbReference>
<organism evidence="3">
    <name type="scientific">Blastocystis hominis</name>
    <dbReference type="NCBI Taxonomy" id="12968"/>
    <lineage>
        <taxon>Eukaryota</taxon>
        <taxon>Sar</taxon>
        <taxon>Stramenopiles</taxon>
        <taxon>Bigyra</taxon>
        <taxon>Opalozoa</taxon>
        <taxon>Opalinata</taxon>
        <taxon>Blastocystidae</taxon>
        <taxon>Blastocystis</taxon>
    </lineage>
</organism>
<dbReference type="SUPFAM" id="SSF52058">
    <property type="entry name" value="L domain-like"/>
    <property type="match status" value="1"/>
</dbReference>
<dbReference type="InterPro" id="IPR003591">
    <property type="entry name" value="Leu-rich_rpt_typical-subtyp"/>
</dbReference>
<keyword evidence="2" id="KW-0677">Repeat</keyword>
<dbReference type="Gene3D" id="3.80.10.10">
    <property type="entry name" value="Ribonuclease Inhibitor"/>
    <property type="match status" value="2"/>
</dbReference>
<evidence type="ECO:0000256" key="2">
    <source>
        <dbReference type="ARBA" id="ARBA00022737"/>
    </source>
</evidence>
<reference evidence="3" key="1">
    <citation type="submission" date="2010-02" db="EMBL/GenBank/DDBJ databases">
        <title>Sequencing and annotation of the Blastocystis hominis genome.</title>
        <authorList>
            <person name="Wincker P."/>
        </authorList>
    </citation>
    <scope>NUCLEOTIDE SEQUENCE</scope>
    <source>
        <strain evidence="3">Singapore isolate B</strain>
    </source>
</reference>
<dbReference type="PANTHER" id="PTHR45973:SF35">
    <property type="entry name" value="LEUCINE-RICH REPEAT-CONTAINING PROTEIN 43"/>
    <property type="match status" value="1"/>
</dbReference>
<dbReference type="InterPro" id="IPR032675">
    <property type="entry name" value="LRR_dom_sf"/>
</dbReference>
<dbReference type="EMBL" id="FN668638">
    <property type="protein sequence ID" value="CBK20197.2"/>
    <property type="molecule type" value="Genomic_DNA"/>
</dbReference>
<sequence length="397" mass="44061">MNEFTVGDSGEWSMSVRFVFQNHQLCGSGFAGKTKQEGRIMGHLPTKTGSTSIFLAHQRKGRLYSPNRYKKDGKDDYNAVERIQLIDNGSSGKIIELVGMDQIAEYQLHSDIEDVELCDSAIISLGESLPLFSSVKRLNLSGNHIHSFDTVIEILSCFSSLQILLLNANPLKPSYLPSFTSNLTTLAVSHTSLHLNDLIPLLSCLPNLQFLSLSGNSFGDIPIQPFSHSSLQTLDLSSNQISSWSQIANLASLESLQTLFLSSNLLGDSTPSCMFPSIRSLHISSIGLSSLEQLLKITKFFPHLRELEMRGNEWYDKGASSREAVISEMPTLVKLNYSTISEGERTDAELFYLSKRFSELLSCKHLSVEAWAALPHRERQSMLDGDPTLAVWHCVGE</sequence>
<keyword evidence="4" id="KW-1185">Reference proteome</keyword>
<dbReference type="OrthoDB" id="676979at2759"/>
<dbReference type="InterPro" id="IPR050576">
    <property type="entry name" value="Cilia_flagella_integrity"/>
</dbReference>
<dbReference type="InParanoid" id="D8LWK8"/>
<proteinExistence type="predicted"/>
<evidence type="ECO:0008006" key="5">
    <source>
        <dbReference type="Google" id="ProtNLM"/>
    </source>
</evidence>
<evidence type="ECO:0000313" key="3">
    <source>
        <dbReference type="EMBL" id="CBK20197.2"/>
    </source>
</evidence>